<reference evidence="1" key="1">
    <citation type="submission" date="2020-03" db="EMBL/GenBank/DDBJ databases">
        <title>The deep terrestrial virosphere.</title>
        <authorList>
            <person name="Holmfeldt K."/>
            <person name="Nilsson E."/>
            <person name="Simone D."/>
            <person name="Lopez-Fernandez M."/>
            <person name="Wu X."/>
            <person name="de Brujin I."/>
            <person name="Lundin D."/>
            <person name="Andersson A."/>
            <person name="Bertilsson S."/>
            <person name="Dopson M."/>
        </authorList>
    </citation>
    <scope>NUCLEOTIDE SEQUENCE</scope>
    <source>
        <strain evidence="1">TM448A00980</strain>
    </source>
</reference>
<dbReference type="AlphaFoldDB" id="A0A6H1ZKR9"/>
<name>A0A6H1ZKR9_9ZZZZ</name>
<protein>
    <submittedName>
        <fullName evidence="1">Uncharacterized protein</fullName>
    </submittedName>
</protein>
<accession>A0A6H1ZKR9</accession>
<gene>
    <name evidence="1" type="ORF">TM448A00980_0016</name>
</gene>
<evidence type="ECO:0000313" key="1">
    <source>
        <dbReference type="EMBL" id="QJA48523.1"/>
    </source>
</evidence>
<dbReference type="EMBL" id="MT144088">
    <property type="protein sequence ID" value="QJA48523.1"/>
    <property type="molecule type" value="Genomic_DNA"/>
</dbReference>
<proteinExistence type="predicted"/>
<organism evidence="1">
    <name type="scientific">viral metagenome</name>
    <dbReference type="NCBI Taxonomy" id="1070528"/>
    <lineage>
        <taxon>unclassified sequences</taxon>
        <taxon>metagenomes</taxon>
        <taxon>organismal metagenomes</taxon>
    </lineage>
</organism>
<sequence length="50" mass="5983">MKKDVRKIMLENKYKTLHFLALERGDEVMAQEYLNKIDELNKSNLSKNNK</sequence>